<dbReference type="InterPro" id="IPR036942">
    <property type="entry name" value="Beta-barrel_TonB_sf"/>
</dbReference>
<dbReference type="InterPro" id="IPR000531">
    <property type="entry name" value="Beta-barrel_TonB"/>
</dbReference>
<dbReference type="GO" id="GO:0015344">
    <property type="term" value="F:siderophore uptake transmembrane transporter activity"/>
    <property type="evidence" value="ECO:0007669"/>
    <property type="project" value="TreeGrafter"/>
</dbReference>
<dbReference type="Gene3D" id="2.40.170.20">
    <property type="entry name" value="TonB-dependent receptor, beta-barrel domain"/>
    <property type="match status" value="1"/>
</dbReference>
<dbReference type="AlphaFoldDB" id="A0A2P8CWL0"/>
<evidence type="ECO:0000256" key="5">
    <source>
        <dbReference type="ARBA" id="ARBA00022692"/>
    </source>
</evidence>
<evidence type="ECO:0000313" key="17">
    <source>
        <dbReference type="EMBL" id="PSK89329.1"/>
    </source>
</evidence>
<evidence type="ECO:0000256" key="11">
    <source>
        <dbReference type="ARBA" id="ARBA00023237"/>
    </source>
</evidence>
<keyword evidence="3 12" id="KW-1134">Transmembrane beta strand</keyword>
<organism evidence="17 18">
    <name type="scientific">Taibaiella chishuiensis</name>
    <dbReference type="NCBI Taxonomy" id="1434707"/>
    <lineage>
        <taxon>Bacteria</taxon>
        <taxon>Pseudomonadati</taxon>
        <taxon>Bacteroidota</taxon>
        <taxon>Chitinophagia</taxon>
        <taxon>Chitinophagales</taxon>
        <taxon>Chitinophagaceae</taxon>
        <taxon>Taibaiella</taxon>
    </lineage>
</organism>
<evidence type="ECO:0000256" key="12">
    <source>
        <dbReference type="PROSITE-ProRule" id="PRU01360"/>
    </source>
</evidence>
<evidence type="ECO:0000313" key="18">
    <source>
        <dbReference type="Proteomes" id="UP000240572"/>
    </source>
</evidence>
<evidence type="ECO:0000256" key="7">
    <source>
        <dbReference type="ARBA" id="ARBA00023004"/>
    </source>
</evidence>
<evidence type="ECO:0000256" key="14">
    <source>
        <dbReference type="SAM" id="SignalP"/>
    </source>
</evidence>
<keyword evidence="5 12" id="KW-0812">Transmembrane</keyword>
<keyword evidence="10 12" id="KW-0472">Membrane</keyword>
<evidence type="ECO:0000256" key="13">
    <source>
        <dbReference type="RuleBase" id="RU003357"/>
    </source>
</evidence>
<comment type="similarity">
    <text evidence="12 13">Belongs to the TonB-dependent receptor family.</text>
</comment>
<feature type="domain" description="TonB-dependent receptor-like beta-barrel" evidence="15">
    <location>
        <begin position="242"/>
        <end position="698"/>
    </location>
</feature>
<comment type="subcellular location">
    <subcellularLocation>
        <location evidence="1 12">Cell outer membrane</location>
        <topology evidence="1 12">Multi-pass membrane protein</topology>
    </subcellularLocation>
</comment>
<evidence type="ECO:0000256" key="1">
    <source>
        <dbReference type="ARBA" id="ARBA00004571"/>
    </source>
</evidence>
<dbReference type="SUPFAM" id="SSF56935">
    <property type="entry name" value="Porins"/>
    <property type="match status" value="1"/>
</dbReference>
<keyword evidence="7" id="KW-0408">Iron</keyword>
<dbReference type="PANTHER" id="PTHR32552">
    <property type="entry name" value="FERRICHROME IRON RECEPTOR-RELATED"/>
    <property type="match status" value="1"/>
</dbReference>
<dbReference type="EMBL" id="PYGD01000012">
    <property type="protein sequence ID" value="PSK89329.1"/>
    <property type="molecule type" value="Genomic_DNA"/>
</dbReference>
<proteinExistence type="inferred from homology"/>
<accession>A0A2P8CWL0</accession>
<dbReference type="InterPro" id="IPR012910">
    <property type="entry name" value="Plug_dom"/>
</dbReference>
<evidence type="ECO:0000256" key="6">
    <source>
        <dbReference type="ARBA" id="ARBA00022729"/>
    </source>
</evidence>
<keyword evidence="11 12" id="KW-0998">Cell outer membrane</keyword>
<keyword evidence="17" id="KW-0675">Receptor</keyword>
<gene>
    <name evidence="17" type="ORF">B0I18_112130</name>
</gene>
<dbReference type="InterPro" id="IPR039426">
    <property type="entry name" value="TonB-dep_rcpt-like"/>
</dbReference>
<feature type="signal peptide" evidence="14">
    <location>
        <begin position="1"/>
        <end position="24"/>
    </location>
</feature>
<dbReference type="GO" id="GO:0009279">
    <property type="term" value="C:cell outer membrane"/>
    <property type="evidence" value="ECO:0007669"/>
    <property type="project" value="UniProtKB-SubCell"/>
</dbReference>
<evidence type="ECO:0000256" key="4">
    <source>
        <dbReference type="ARBA" id="ARBA00022496"/>
    </source>
</evidence>
<evidence type="ECO:0000256" key="9">
    <source>
        <dbReference type="ARBA" id="ARBA00023077"/>
    </source>
</evidence>
<dbReference type="Gene3D" id="2.170.130.10">
    <property type="entry name" value="TonB-dependent receptor, plug domain"/>
    <property type="match status" value="1"/>
</dbReference>
<sequence length="740" mass="82992">MNQYTTPAAVLLLGALSLPVCSLAQETDSASGAGRRQELIPVEIRAVRVNEKTPYAVSNLNEKDIRTQNLGQDIPYILNQTPSIVISSDAGAGVGYTGMRIRGTDASRINFTINGIPVNDAESQAALFVDFPDLLSSTQSIQVQRGVGSSTNGAGAFGASVNLSNLKQDKTAFAEVNNTYGSFNTWKHTIRAGSGLLKGGFQFDVRASKISSDGYIERSASDLKSLQFLAGWTSKDENTSVRFNLFTGTEKTGQAWNGVPETMLGTNRRFNGLGLKRDGSYYNDQTDNYQQDYYQLFFDHKFDDSWSAHAGLFLTRGKGFYNEYRKGEAFADYGLPNYTTPTGDTAKTTDLTRRLWLDNYYYGAVYSATYQQNKTQLILGGAYTRYDAKHYGFVTWADYGVPVDYRWYNLTAYKRDFNIYAKLQQQVAQHWFLFGDLQYRRVSYEINGFRKNPTLHPSVDYNFVNPKAGLSYITQHGNGAESKAYASFAVANKEPNRDDFEASPTALPKHESLYDAELGYQYRGNKWEAGANLYYMNYRNQLILTGKINDVGTYTRSNADKSYRAGIELTAGVRPAPWLQLQANATLSQNKILDFNEYIDDYDAGGQILNHYDKTDIAFSPNIIAGGSATLEPLRKMLQHQQFFIDLLGKYVGRQYLDNTANKARSINAYSLCDLRLRYTVQTSFVKELGISLALNNVLDKKYEANGYTFSYKSDGTIATENYYFPQAGFNFLLGVSIRW</sequence>
<protein>
    <submittedName>
        <fullName evidence="17">Iron complex outermembrane receptor protein</fullName>
    </submittedName>
</protein>
<dbReference type="OrthoDB" id="9761152at2"/>
<evidence type="ECO:0000256" key="8">
    <source>
        <dbReference type="ARBA" id="ARBA00023065"/>
    </source>
</evidence>
<feature type="chain" id="PRO_5015183338" evidence="14">
    <location>
        <begin position="25"/>
        <end position="740"/>
    </location>
</feature>
<evidence type="ECO:0000259" key="15">
    <source>
        <dbReference type="Pfam" id="PF00593"/>
    </source>
</evidence>
<keyword evidence="8" id="KW-0406">Ion transport</keyword>
<comment type="caution">
    <text evidence="17">The sequence shown here is derived from an EMBL/GenBank/DDBJ whole genome shotgun (WGS) entry which is preliminary data.</text>
</comment>
<keyword evidence="2 12" id="KW-0813">Transport</keyword>
<evidence type="ECO:0000256" key="3">
    <source>
        <dbReference type="ARBA" id="ARBA00022452"/>
    </source>
</evidence>
<keyword evidence="18" id="KW-1185">Reference proteome</keyword>
<evidence type="ECO:0000256" key="10">
    <source>
        <dbReference type="ARBA" id="ARBA00023136"/>
    </source>
</evidence>
<keyword evidence="4" id="KW-0410">Iron transport</keyword>
<dbReference type="InterPro" id="IPR037066">
    <property type="entry name" value="Plug_dom_sf"/>
</dbReference>
<feature type="domain" description="TonB-dependent receptor plug" evidence="16">
    <location>
        <begin position="51"/>
        <end position="159"/>
    </location>
</feature>
<keyword evidence="9 13" id="KW-0798">TonB box</keyword>
<evidence type="ECO:0000256" key="2">
    <source>
        <dbReference type="ARBA" id="ARBA00022448"/>
    </source>
</evidence>
<dbReference type="Pfam" id="PF07715">
    <property type="entry name" value="Plug"/>
    <property type="match status" value="1"/>
</dbReference>
<dbReference type="PANTHER" id="PTHR32552:SF68">
    <property type="entry name" value="FERRICHROME OUTER MEMBRANE TRANSPORTER_PHAGE RECEPTOR"/>
    <property type="match status" value="1"/>
</dbReference>
<dbReference type="Proteomes" id="UP000240572">
    <property type="component" value="Unassembled WGS sequence"/>
</dbReference>
<dbReference type="PROSITE" id="PS52016">
    <property type="entry name" value="TONB_DEPENDENT_REC_3"/>
    <property type="match status" value="1"/>
</dbReference>
<reference evidence="17 18" key="1">
    <citation type="submission" date="2018-03" db="EMBL/GenBank/DDBJ databases">
        <title>Genomic Encyclopedia of Type Strains, Phase III (KMG-III): the genomes of soil and plant-associated and newly described type strains.</title>
        <authorList>
            <person name="Whitman W."/>
        </authorList>
    </citation>
    <scope>NUCLEOTIDE SEQUENCE [LARGE SCALE GENOMIC DNA]</scope>
    <source>
        <strain evidence="17 18">CGMCC 1.12700</strain>
    </source>
</reference>
<dbReference type="Pfam" id="PF00593">
    <property type="entry name" value="TonB_dep_Rec_b-barrel"/>
    <property type="match status" value="1"/>
</dbReference>
<keyword evidence="6 14" id="KW-0732">Signal</keyword>
<name>A0A2P8CWL0_9BACT</name>
<evidence type="ECO:0000259" key="16">
    <source>
        <dbReference type="Pfam" id="PF07715"/>
    </source>
</evidence>